<dbReference type="GO" id="GO:0004180">
    <property type="term" value="F:carboxypeptidase activity"/>
    <property type="evidence" value="ECO:0007669"/>
    <property type="project" value="UniProtKB-ARBA"/>
</dbReference>
<feature type="active site" description="Nucleophile" evidence="7">
    <location>
        <position position="448"/>
    </location>
</feature>
<evidence type="ECO:0000259" key="9">
    <source>
        <dbReference type="PROSITE" id="PS52029"/>
    </source>
</evidence>
<dbReference type="PANTHER" id="PTHR41533:SF2">
    <property type="entry name" value="BLR7131 PROTEIN"/>
    <property type="match status" value="1"/>
</dbReference>
<dbReference type="UniPathway" id="UPA00219"/>
<dbReference type="GO" id="GO:0016740">
    <property type="term" value="F:transferase activity"/>
    <property type="evidence" value="ECO:0007669"/>
    <property type="project" value="UniProtKB-KW"/>
</dbReference>
<evidence type="ECO:0000256" key="8">
    <source>
        <dbReference type="SAM" id="SignalP"/>
    </source>
</evidence>
<evidence type="ECO:0000256" key="7">
    <source>
        <dbReference type="PROSITE-ProRule" id="PRU01373"/>
    </source>
</evidence>
<dbReference type="AlphaFoldDB" id="A0A366WTN7"/>
<dbReference type="InterPro" id="IPR036365">
    <property type="entry name" value="PGBD-like_sf"/>
</dbReference>
<feature type="signal peptide" evidence="8">
    <location>
        <begin position="1"/>
        <end position="32"/>
    </location>
</feature>
<comment type="caution">
    <text evidence="10">The sequence shown here is derived from an EMBL/GenBank/DDBJ whole genome shotgun (WGS) entry which is preliminary data.</text>
</comment>
<dbReference type="Gene3D" id="1.10.101.10">
    <property type="entry name" value="PGBD-like superfamily/PGBD"/>
    <property type="match status" value="1"/>
</dbReference>
<gene>
    <name evidence="10" type="ORF">DS909_14545</name>
</gene>
<evidence type="ECO:0000256" key="4">
    <source>
        <dbReference type="ARBA" id="ARBA00022960"/>
    </source>
</evidence>
<dbReference type="InterPro" id="IPR052905">
    <property type="entry name" value="LD-transpeptidase_YkuD-like"/>
</dbReference>
<dbReference type="InterPro" id="IPR005490">
    <property type="entry name" value="LD_TPept_cat_dom"/>
</dbReference>
<dbReference type="Gene3D" id="2.40.440.10">
    <property type="entry name" value="L,D-transpeptidase catalytic domain-like"/>
    <property type="match status" value="1"/>
</dbReference>
<protein>
    <submittedName>
        <fullName evidence="10">Murein L,D-transpeptidase</fullName>
    </submittedName>
</protein>
<evidence type="ECO:0000256" key="1">
    <source>
        <dbReference type="ARBA" id="ARBA00004752"/>
    </source>
</evidence>
<keyword evidence="5 7" id="KW-0573">Peptidoglycan synthesis</keyword>
<dbReference type="RefSeq" id="WP_113824194.1">
    <property type="nucleotide sequence ID" value="NZ_QOCE01000037.1"/>
</dbReference>
<proteinExistence type="inferred from homology"/>
<dbReference type="InterPro" id="IPR045380">
    <property type="entry name" value="LD_TPept_scaffold_dom"/>
</dbReference>
<dbReference type="GO" id="GO:0008360">
    <property type="term" value="P:regulation of cell shape"/>
    <property type="evidence" value="ECO:0007669"/>
    <property type="project" value="UniProtKB-UniRule"/>
</dbReference>
<dbReference type="Proteomes" id="UP000252706">
    <property type="component" value="Unassembled WGS sequence"/>
</dbReference>
<keyword evidence="6 7" id="KW-0961">Cell wall biogenesis/degradation</keyword>
<feature type="chain" id="PRO_5016663023" evidence="8">
    <location>
        <begin position="33"/>
        <end position="537"/>
    </location>
</feature>
<dbReference type="Pfam" id="PF01471">
    <property type="entry name" value="PG_binding_1"/>
    <property type="match status" value="1"/>
</dbReference>
<organism evidence="10 11">
    <name type="scientific">Phaeobacter gallaeciensis</name>
    <dbReference type="NCBI Taxonomy" id="60890"/>
    <lineage>
        <taxon>Bacteria</taxon>
        <taxon>Pseudomonadati</taxon>
        <taxon>Pseudomonadota</taxon>
        <taxon>Alphaproteobacteria</taxon>
        <taxon>Rhodobacterales</taxon>
        <taxon>Roseobacteraceae</taxon>
        <taxon>Phaeobacter</taxon>
    </lineage>
</organism>
<dbReference type="Pfam" id="PF03734">
    <property type="entry name" value="YkuD"/>
    <property type="match status" value="1"/>
</dbReference>
<comment type="pathway">
    <text evidence="1 7">Cell wall biogenesis; peptidoglycan biosynthesis.</text>
</comment>
<dbReference type="PROSITE" id="PS52029">
    <property type="entry name" value="LD_TPASE"/>
    <property type="match status" value="1"/>
</dbReference>
<dbReference type="CDD" id="cd16913">
    <property type="entry name" value="YkuD_like"/>
    <property type="match status" value="1"/>
</dbReference>
<sequence length="537" mass="60300">MIPRFVQPSGKTLIKFLSVAWLVLSEAAPVSAQITAFKQAVAEAASENEGVSAFYRDSGYKAIWTGKDAESMERRSALFNALSLADLHGLPQDRYKVEALKAQMADVRSVRDLGQVEAALSQIFVKYARDLQSGFIKPSTIDKDIVRKITRPESNVLLSEFANAKPSAYLRELAPASSQYRALLKEKISLEQLLAAGGWGPSVPVRKMKSGDAGRDVIALRNRLIEMGYLNRTATSQYDSSMQKAVEAFQRSHGLEVDGVAGTGTIKEINKSVADRLKSVIVALERERWLPRERGKRHILVNQTDFSAQIVDEGYVTFQTRSVIGKNMEGRRTPEFSDEMEHMVINPSWYVPRSIITKEYLPKLRANPNAVSHIEITDSRGRRVNRGAVNFSNYSAKTFPFSMRQPPSKRNALGLVKFIFPNKHNIYLHDTPQKHLFAREVRAYSHGCIRLSQPFEFAYALLAHQEENPKDYFHSVLNTGTETKVPLKQKLPVHIIYRTAVVTNTGKAEFRKDIYGRDAKIWDAMRRAGVALSAVQG</sequence>
<feature type="active site" description="Proton donor/acceptor" evidence="7">
    <location>
        <position position="429"/>
    </location>
</feature>
<dbReference type="EMBL" id="QOCE01000037">
    <property type="protein sequence ID" value="RBW53345.1"/>
    <property type="molecule type" value="Genomic_DNA"/>
</dbReference>
<evidence type="ECO:0000256" key="2">
    <source>
        <dbReference type="ARBA" id="ARBA00005992"/>
    </source>
</evidence>
<keyword evidence="4 7" id="KW-0133">Cell shape</keyword>
<dbReference type="InterPro" id="IPR036366">
    <property type="entry name" value="PGBDSf"/>
</dbReference>
<dbReference type="InterPro" id="IPR038063">
    <property type="entry name" value="Transpep_catalytic_dom"/>
</dbReference>
<dbReference type="SUPFAM" id="SSF141523">
    <property type="entry name" value="L,D-transpeptidase catalytic domain-like"/>
    <property type="match status" value="1"/>
</dbReference>
<dbReference type="SUPFAM" id="SSF47090">
    <property type="entry name" value="PGBD-like"/>
    <property type="match status" value="1"/>
</dbReference>
<dbReference type="GO" id="GO:0071555">
    <property type="term" value="P:cell wall organization"/>
    <property type="evidence" value="ECO:0007669"/>
    <property type="project" value="UniProtKB-UniRule"/>
</dbReference>
<dbReference type="GO" id="GO:0009252">
    <property type="term" value="P:peptidoglycan biosynthetic process"/>
    <property type="evidence" value="ECO:0007669"/>
    <property type="project" value="UniProtKB-UniPathway"/>
</dbReference>
<dbReference type="OrthoDB" id="9778545at2"/>
<reference evidence="10 11" key="1">
    <citation type="submission" date="2018-07" db="EMBL/GenBank/DDBJ databases">
        <title>Modular assembly of carbohydrate-degrading microbial communities in the ocean.</title>
        <authorList>
            <person name="Enke T.N."/>
            <person name="Datta M.S."/>
            <person name="Schwartzman J.A."/>
            <person name="Cermak N."/>
            <person name="Schmitz D.A."/>
            <person name="Barrere J."/>
            <person name="Cordero O.X."/>
        </authorList>
    </citation>
    <scope>NUCLEOTIDE SEQUENCE [LARGE SCALE GENOMIC DNA]</scope>
    <source>
        <strain evidence="10 11">C3M10</strain>
    </source>
</reference>
<evidence type="ECO:0000256" key="5">
    <source>
        <dbReference type="ARBA" id="ARBA00022984"/>
    </source>
</evidence>
<feature type="domain" description="L,D-TPase catalytic" evidence="9">
    <location>
        <begin position="297"/>
        <end position="473"/>
    </location>
</feature>
<evidence type="ECO:0000256" key="3">
    <source>
        <dbReference type="ARBA" id="ARBA00022679"/>
    </source>
</evidence>
<dbReference type="InterPro" id="IPR002477">
    <property type="entry name" value="Peptidoglycan-bd-like"/>
</dbReference>
<name>A0A366WTN7_9RHOB</name>
<accession>A0A366WTN7</accession>
<dbReference type="PANTHER" id="PTHR41533">
    <property type="entry name" value="L,D-TRANSPEPTIDASE HI_1667-RELATED"/>
    <property type="match status" value="1"/>
</dbReference>
<evidence type="ECO:0000313" key="10">
    <source>
        <dbReference type="EMBL" id="RBW53345.1"/>
    </source>
</evidence>
<evidence type="ECO:0000256" key="6">
    <source>
        <dbReference type="ARBA" id="ARBA00023316"/>
    </source>
</evidence>
<dbReference type="Pfam" id="PF20142">
    <property type="entry name" value="Scaffold"/>
    <property type="match status" value="1"/>
</dbReference>
<evidence type="ECO:0000313" key="11">
    <source>
        <dbReference type="Proteomes" id="UP000252706"/>
    </source>
</evidence>
<comment type="similarity">
    <text evidence="2">Belongs to the YkuD family.</text>
</comment>
<keyword evidence="3" id="KW-0808">Transferase</keyword>
<keyword evidence="8" id="KW-0732">Signal</keyword>